<evidence type="ECO:0000259" key="2">
    <source>
        <dbReference type="SMART" id="SM00198"/>
    </source>
</evidence>
<dbReference type="InterPro" id="IPR014044">
    <property type="entry name" value="CAP_dom"/>
</dbReference>
<dbReference type="AlphaFoldDB" id="A0A445BAY7"/>
<evidence type="ECO:0000313" key="3">
    <source>
        <dbReference type="EMBL" id="RYR35845.1"/>
    </source>
</evidence>
<feature type="domain" description="SCP" evidence="2">
    <location>
        <begin position="35"/>
        <end position="175"/>
    </location>
</feature>
<dbReference type="Proteomes" id="UP000289738">
    <property type="component" value="Chromosome A10"/>
</dbReference>
<feature type="chain" id="PRO_5019533089" description="SCP domain-containing protein" evidence="1">
    <location>
        <begin position="33"/>
        <end position="183"/>
    </location>
</feature>
<keyword evidence="4" id="KW-1185">Reference proteome</keyword>
<dbReference type="Pfam" id="PF00188">
    <property type="entry name" value="CAP"/>
    <property type="match status" value="1"/>
</dbReference>
<proteinExistence type="predicted"/>
<evidence type="ECO:0000256" key="1">
    <source>
        <dbReference type="SAM" id="SignalP"/>
    </source>
</evidence>
<dbReference type="Gene3D" id="3.40.33.10">
    <property type="entry name" value="CAP"/>
    <property type="match status" value="1"/>
</dbReference>
<protein>
    <recommendedName>
        <fullName evidence="2">SCP domain-containing protein</fullName>
    </recommendedName>
</protein>
<keyword evidence="1" id="KW-0732">Signal</keyword>
<reference evidence="3 4" key="1">
    <citation type="submission" date="2019-01" db="EMBL/GenBank/DDBJ databases">
        <title>Sequencing of cultivated peanut Arachis hypogaea provides insights into genome evolution and oil improvement.</title>
        <authorList>
            <person name="Chen X."/>
        </authorList>
    </citation>
    <scope>NUCLEOTIDE SEQUENCE [LARGE SCALE GENOMIC DNA]</scope>
    <source>
        <strain evidence="4">cv. Fuhuasheng</strain>
        <tissue evidence="3">Leaves</tissue>
    </source>
</reference>
<gene>
    <name evidence="3" type="ORF">Ahy_A10g050949</name>
</gene>
<feature type="signal peptide" evidence="1">
    <location>
        <begin position="1"/>
        <end position="32"/>
    </location>
</feature>
<dbReference type="PANTHER" id="PTHR10334">
    <property type="entry name" value="CYSTEINE-RICH SECRETORY PROTEIN-RELATED"/>
    <property type="match status" value="1"/>
</dbReference>
<dbReference type="PRINTS" id="PR00837">
    <property type="entry name" value="V5TPXLIKE"/>
</dbReference>
<accession>A0A445BAY7</accession>
<comment type="caution">
    <text evidence="3">The sequence shown here is derived from an EMBL/GenBank/DDBJ whole genome shotgun (WGS) entry which is preliminary data.</text>
</comment>
<dbReference type="InterPro" id="IPR001283">
    <property type="entry name" value="CRISP-related"/>
</dbReference>
<dbReference type="SUPFAM" id="SSF55797">
    <property type="entry name" value="PR-1-like"/>
    <property type="match status" value="1"/>
</dbReference>
<organism evidence="3 4">
    <name type="scientific">Arachis hypogaea</name>
    <name type="common">Peanut</name>
    <dbReference type="NCBI Taxonomy" id="3818"/>
    <lineage>
        <taxon>Eukaryota</taxon>
        <taxon>Viridiplantae</taxon>
        <taxon>Streptophyta</taxon>
        <taxon>Embryophyta</taxon>
        <taxon>Tracheophyta</taxon>
        <taxon>Spermatophyta</taxon>
        <taxon>Magnoliopsida</taxon>
        <taxon>eudicotyledons</taxon>
        <taxon>Gunneridae</taxon>
        <taxon>Pentapetalae</taxon>
        <taxon>rosids</taxon>
        <taxon>fabids</taxon>
        <taxon>Fabales</taxon>
        <taxon>Fabaceae</taxon>
        <taxon>Papilionoideae</taxon>
        <taxon>50 kb inversion clade</taxon>
        <taxon>dalbergioids sensu lato</taxon>
        <taxon>Dalbergieae</taxon>
        <taxon>Pterocarpus clade</taxon>
        <taxon>Arachis</taxon>
    </lineage>
</organism>
<sequence>MEFFGEAKRMKRLLKISMIVISLVSIIPLCSPSQTFPEDYLEGHNVARAKVGVKPLKWDKQLESLAHEFVNEHIANCRGLMSTPHYSSNSIYGRNSGYNPYHASAASAVKAWVAQGRNYDPKSNKCIDGNPASCHCYVQVVWGASTYLGCARGDCHNNEGTLVACYYHPGGNFPAQRPYSIMH</sequence>
<dbReference type="SMART" id="SM00198">
    <property type="entry name" value="SCP"/>
    <property type="match status" value="1"/>
</dbReference>
<dbReference type="InterPro" id="IPR035940">
    <property type="entry name" value="CAP_sf"/>
</dbReference>
<name>A0A445BAY7_ARAHY</name>
<evidence type="ECO:0000313" key="4">
    <source>
        <dbReference type="Proteomes" id="UP000289738"/>
    </source>
</evidence>
<dbReference type="EMBL" id="SDMP01000010">
    <property type="protein sequence ID" value="RYR35845.1"/>
    <property type="molecule type" value="Genomic_DNA"/>
</dbReference>